<dbReference type="Proteomes" id="UP001157355">
    <property type="component" value="Unassembled WGS sequence"/>
</dbReference>
<evidence type="ECO:0000256" key="8">
    <source>
        <dbReference type="ARBA" id="ARBA00023004"/>
    </source>
</evidence>
<dbReference type="InterPro" id="IPR001155">
    <property type="entry name" value="OxRdtase_FMN_N"/>
</dbReference>
<dbReference type="GO" id="GO:0046872">
    <property type="term" value="F:metal ion binding"/>
    <property type="evidence" value="ECO:0007669"/>
    <property type="project" value="UniProtKB-KW"/>
</dbReference>
<evidence type="ECO:0000313" key="12">
    <source>
        <dbReference type="EMBL" id="GLS85224.1"/>
    </source>
</evidence>
<feature type="domain" description="NADH:flavin oxidoreductase/NADH oxidase N-terminal" evidence="10">
    <location>
        <begin position="5"/>
        <end position="330"/>
    </location>
</feature>
<dbReference type="PANTHER" id="PTHR42917">
    <property type="entry name" value="2,4-DIENOYL-COA REDUCTASE"/>
    <property type="match status" value="1"/>
</dbReference>
<dbReference type="InterPro" id="IPR023753">
    <property type="entry name" value="FAD/NAD-binding_dom"/>
</dbReference>
<protein>
    <submittedName>
        <fullName evidence="12">2,4-dienoyl-CoA reductase</fullName>
    </submittedName>
</protein>
<evidence type="ECO:0000256" key="6">
    <source>
        <dbReference type="ARBA" id="ARBA00022723"/>
    </source>
</evidence>
<keyword evidence="4" id="KW-0285">Flavoprotein</keyword>
<dbReference type="RefSeq" id="WP_284323452.1">
    <property type="nucleotide sequence ID" value="NZ_BSPP01000002.1"/>
</dbReference>
<evidence type="ECO:0000256" key="2">
    <source>
        <dbReference type="ARBA" id="ARBA00001966"/>
    </source>
</evidence>
<evidence type="ECO:0000256" key="9">
    <source>
        <dbReference type="ARBA" id="ARBA00023014"/>
    </source>
</evidence>
<dbReference type="CDD" id="cd02930">
    <property type="entry name" value="DCR_FMN"/>
    <property type="match status" value="1"/>
</dbReference>
<dbReference type="InterPro" id="IPR013785">
    <property type="entry name" value="Aldolase_TIM"/>
</dbReference>
<gene>
    <name evidence="12" type="ORF">GCM10010873_01970</name>
</gene>
<keyword evidence="13" id="KW-1185">Reference proteome</keyword>
<keyword evidence="9" id="KW-0411">Iron-sulfur</keyword>
<dbReference type="EMBL" id="BSPP01000002">
    <property type="protein sequence ID" value="GLS85224.1"/>
    <property type="molecule type" value="Genomic_DNA"/>
</dbReference>
<dbReference type="Pfam" id="PF07992">
    <property type="entry name" value="Pyr_redox_2"/>
    <property type="match status" value="1"/>
</dbReference>
<dbReference type="GO" id="GO:0008670">
    <property type="term" value="F:2,4-dienoyl-CoA reductase (NADPH) activity"/>
    <property type="evidence" value="ECO:0007669"/>
    <property type="project" value="TreeGrafter"/>
</dbReference>
<evidence type="ECO:0000256" key="7">
    <source>
        <dbReference type="ARBA" id="ARBA00023002"/>
    </source>
</evidence>
<dbReference type="GO" id="GO:0051536">
    <property type="term" value="F:iron-sulfur cluster binding"/>
    <property type="evidence" value="ECO:0007669"/>
    <property type="project" value="UniProtKB-KW"/>
</dbReference>
<dbReference type="AlphaFoldDB" id="A0AA37TZH4"/>
<dbReference type="InterPro" id="IPR051793">
    <property type="entry name" value="NADH:flavin_oxidoreductase"/>
</dbReference>
<evidence type="ECO:0000256" key="4">
    <source>
        <dbReference type="ARBA" id="ARBA00022630"/>
    </source>
</evidence>
<keyword evidence="5" id="KW-0288">FMN</keyword>
<organism evidence="12 13">
    <name type="scientific">Cypionkella aquatica</name>
    <dbReference type="NCBI Taxonomy" id="1756042"/>
    <lineage>
        <taxon>Bacteria</taxon>
        <taxon>Pseudomonadati</taxon>
        <taxon>Pseudomonadota</taxon>
        <taxon>Alphaproteobacteria</taxon>
        <taxon>Rhodobacterales</taxon>
        <taxon>Paracoccaceae</taxon>
        <taxon>Cypionkella</taxon>
    </lineage>
</organism>
<comment type="cofactor">
    <cofactor evidence="2">
        <name>[4Fe-4S] cluster</name>
        <dbReference type="ChEBI" id="CHEBI:49883"/>
    </cofactor>
</comment>
<comment type="caution">
    <text evidence="12">The sequence shown here is derived from an EMBL/GenBank/DDBJ whole genome shotgun (WGS) entry which is preliminary data.</text>
</comment>
<dbReference type="Gene3D" id="3.50.50.60">
    <property type="entry name" value="FAD/NAD(P)-binding domain"/>
    <property type="match status" value="1"/>
</dbReference>
<dbReference type="GO" id="GO:0033543">
    <property type="term" value="P:fatty acid beta-oxidation, unsaturated, even number, reductase/isomerase pathway"/>
    <property type="evidence" value="ECO:0007669"/>
    <property type="project" value="TreeGrafter"/>
</dbReference>
<dbReference type="PRINTS" id="PR00368">
    <property type="entry name" value="FADPNR"/>
</dbReference>
<proteinExistence type="inferred from homology"/>
<dbReference type="PANTHER" id="PTHR42917:SF2">
    <property type="entry name" value="2,4-DIENOYL-COA REDUCTASE [(2E)-ENOYL-COA-PRODUCING]"/>
    <property type="match status" value="1"/>
</dbReference>
<evidence type="ECO:0000259" key="11">
    <source>
        <dbReference type="Pfam" id="PF07992"/>
    </source>
</evidence>
<dbReference type="Gene3D" id="3.40.50.720">
    <property type="entry name" value="NAD(P)-binding Rossmann-like Domain"/>
    <property type="match status" value="1"/>
</dbReference>
<dbReference type="Gene3D" id="3.20.20.70">
    <property type="entry name" value="Aldolase class I"/>
    <property type="match status" value="1"/>
</dbReference>
<evidence type="ECO:0000313" key="13">
    <source>
        <dbReference type="Proteomes" id="UP001157355"/>
    </source>
</evidence>
<keyword evidence="6" id="KW-0479">Metal-binding</keyword>
<feature type="domain" description="FAD/NAD(P)-binding" evidence="11">
    <location>
        <begin position="375"/>
        <end position="639"/>
    </location>
</feature>
<evidence type="ECO:0000256" key="1">
    <source>
        <dbReference type="ARBA" id="ARBA00001917"/>
    </source>
</evidence>
<evidence type="ECO:0000256" key="5">
    <source>
        <dbReference type="ARBA" id="ARBA00022643"/>
    </source>
</evidence>
<dbReference type="Pfam" id="PF00724">
    <property type="entry name" value="Oxidored_FMN"/>
    <property type="match status" value="1"/>
</dbReference>
<dbReference type="SUPFAM" id="SSF51395">
    <property type="entry name" value="FMN-linked oxidoreductases"/>
    <property type="match status" value="1"/>
</dbReference>
<dbReference type="FunFam" id="3.20.20.70:FF:000082">
    <property type="entry name" value="NADPH-dependent 2,4-dienoyl-CoA reductase"/>
    <property type="match status" value="1"/>
</dbReference>
<reference evidence="12 13" key="1">
    <citation type="journal article" date="2014" name="Int. J. Syst. Evol. Microbiol.">
        <title>Complete genome sequence of Corynebacterium casei LMG S-19264T (=DSM 44701T), isolated from a smear-ripened cheese.</title>
        <authorList>
            <consortium name="US DOE Joint Genome Institute (JGI-PGF)"/>
            <person name="Walter F."/>
            <person name="Albersmeier A."/>
            <person name="Kalinowski J."/>
            <person name="Ruckert C."/>
        </authorList>
    </citation>
    <scope>NUCLEOTIDE SEQUENCE [LARGE SCALE GENOMIC DNA]</scope>
    <source>
        <strain evidence="12 13">NBRC 111766</strain>
    </source>
</reference>
<evidence type="ECO:0000256" key="3">
    <source>
        <dbReference type="ARBA" id="ARBA00011048"/>
    </source>
</evidence>
<sequence length="666" mass="70375">MPYPNLFTPLDLGHVTLKNRVLMGSMHTGLEETGDWNRVAEFYATRARGGVGLMVTGGMAPNPEGGVFPGAAGLFSAQDIANHRIVTDRVHQSGGLIAMQILHAGRYAYSKDCVSASAVKSPISPFPPRELDEAGIEKQIADITTAAIRAREAGYDGVEVMGSEGYFLNQFLVSHTNHRTDRWGGTYENRMRLPVEVVSRVRAAVGADFILIYRISLIDLIPNGSSWDEVAQLARAIQTAGASILNTGIGWHEARVPTIATSVPRAAFAHLTARLRAEVSIPVITSNRINTPEMAETLLASGTADMISMARPFLADPDFVAKAAAGRADQIAPCIACNQACLDHTFSGKLTSCLVNPRACHETVLTYDAAPVSKSVAVVGAGPAGMMAALVTAKRGHRVTLFDRSSQLGGQLNLARLVPGKEEFNGLVSWLAASVSAAGIETRLGHAAGVEDLRAFDEVIIATGVAPRDPGIKGQERGLSYIETLRGAKIGAKVAVIGAGGIGFDVAEFLVAGGHSTTQHPEEWRREWGVGDPSLTPGGLAEPAPDAPARQVWLLQRKAEKPGRGLGKTTGWIHRAALQMKGVKMWGGVSYLGIEAGGLRISRDGVEELLPVDQVILCAGQVPERTLADQLAEAGIAAHVIGGADVAAELDAKRAIDQGARLAAKL</sequence>
<comment type="similarity">
    <text evidence="3">In the N-terminal section; belongs to the NADH:flavin oxidoreductase/NADH oxidase family.</text>
</comment>
<dbReference type="InterPro" id="IPR036188">
    <property type="entry name" value="FAD/NAD-bd_sf"/>
</dbReference>
<accession>A0AA37TZH4</accession>
<keyword evidence="8" id="KW-0408">Iron</keyword>
<dbReference type="SUPFAM" id="SSF51971">
    <property type="entry name" value="Nucleotide-binding domain"/>
    <property type="match status" value="1"/>
</dbReference>
<dbReference type="PRINTS" id="PR00411">
    <property type="entry name" value="PNDRDTASEI"/>
</dbReference>
<dbReference type="GO" id="GO:0010181">
    <property type="term" value="F:FMN binding"/>
    <property type="evidence" value="ECO:0007669"/>
    <property type="project" value="InterPro"/>
</dbReference>
<keyword evidence="7" id="KW-0560">Oxidoreductase</keyword>
<evidence type="ECO:0000259" key="10">
    <source>
        <dbReference type="Pfam" id="PF00724"/>
    </source>
</evidence>
<dbReference type="SUPFAM" id="SSF51905">
    <property type="entry name" value="FAD/NAD(P)-binding domain"/>
    <property type="match status" value="1"/>
</dbReference>
<comment type="cofactor">
    <cofactor evidence="1">
        <name>FMN</name>
        <dbReference type="ChEBI" id="CHEBI:58210"/>
    </cofactor>
</comment>
<name>A0AA37TZH4_9RHOB</name>